<dbReference type="RefSeq" id="WP_167575990.1">
    <property type="nucleotide sequence ID" value="NZ_CP050321.1"/>
</dbReference>
<name>A0A6G9RMY7_9ENTR</name>
<dbReference type="GO" id="GO:0016787">
    <property type="term" value="F:hydrolase activity"/>
    <property type="evidence" value="ECO:0007669"/>
    <property type="project" value="UniProtKB-KW"/>
</dbReference>
<dbReference type="Gene3D" id="1.20.141.10">
    <property type="entry name" value="Chitosanase, subunit A, domain 1"/>
    <property type="match status" value="1"/>
</dbReference>
<dbReference type="InterPro" id="IPR023346">
    <property type="entry name" value="Lysozyme-like_dom_sf"/>
</dbReference>
<protein>
    <submittedName>
        <fullName evidence="3">Glycoside hydrolase family 108 protein</fullName>
    </submittedName>
</protein>
<proteinExistence type="predicted"/>
<feature type="domain" description="Peptidoglycan binding" evidence="2">
    <location>
        <begin position="94"/>
        <end position="178"/>
    </location>
</feature>
<evidence type="ECO:0000313" key="3">
    <source>
        <dbReference type="EMBL" id="QIR27647.1"/>
    </source>
</evidence>
<evidence type="ECO:0000259" key="1">
    <source>
        <dbReference type="Pfam" id="PF05838"/>
    </source>
</evidence>
<dbReference type="InterPro" id="IPR018537">
    <property type="entry name" value="Peptidoglycan-bd_3"/>
</dbReference>
<keyword evidence="3" id="KW-0378">Hydrolase</keyword>
<gene>
    <name evidence="3" type="ORF">GY169_12920</name>
</gene>
<feature type="domain" description="TtsA-like Glycoside hydrolase family 108" evidence="1">
    <location>
        <begin position="8"/>
        <end position="90"/>
    </location>
</feature>
<sequence>MNQQDIFNAIIDREGGYVDHPNDLGGPTKWGVTQSVARSYGYSGDMRYFSREQALIIFNSDYWVKPHFNKINEISSIIAIELCDTGINMGPAVCVKWLQRWLNVFNKLGEFYPDLIVDGVVGSKTLIALQRFLTLRGVEGEMVLLKALNCSQGQRYLELAEQRHANESFIYGWLRERVTIQ</sequence>
<evidence type="ECO:0000313" key="4">
    <source>
        <dbReference type="Proteomes" id="UP000503580"/>
    </source>
</evidence>
<accession>A0A6G9RMY7</accession>
<dbReference type="CDD" id="cd13926">
    <property type="entry name" value="N-acetylmuramidase_GH108"/>
    <property type="match status" value="1"/>
</dbReference>
<dbReference type="Pfam" id="PF05838">
    <property type="entry name" value="Glyco_hydro_108"/>
    <property type="match status" value="1"/>
</dbReference>
<dbReference type="KEGG" id="kgn:GY169_12920"/>
<organism evidence="3 4">
    <name type="scientific">Kluyvera genomosp. 3</name>
    <dbReference type="NCBI Taxonomy" id="2774055"/>
    <lineage>
        <taxon>Bacteria</taxon>
        <taxon>Pseudomonadati</taxon>
        <taxon>Pseudomonadota</taxon>
        <taxon>Gammaproteobacteria</taxon>
        <taxon>Enterobacterales</taxon>
        <taxon>Enterobacteriaceae</taxon>
        <taxon>Kluyvera</taxon>
    </lineage>
</organism>
<dbReference type="Proteomes" id="UP000503580">
    <property type="component" value="Chromosome"/>
</dbReference>
<dbReference type="Pfam" id="PF09374">
    <property type="entry name" value="PG_binding_3"/>
    <property type="match status" value="1"/>
</dbReference>
<dbReference type="EMBL" id="CP050321">
    <property type="protein sequence ID" value="QIR27647.1"/>
    <property type="molecule type" value="Genomic_DNA"/>
</dbReference>
<reference evidence="3 4" key="1">
    <citation type="submission" date="2020-02" db="EMBL/GenBank/DDBJ databases">
        <title>Whole genome PO2S7.</title>
        <authorList>
            <person name="Singha K.M."/>
        </authorList>
    </citation>
    <scope>NUCLEOTIDE SEQUENCE [LARGE SCALE GENOMIC DNA]</scope>
    <source>
        <strain evidence="3 4">PO2S7</strain>
    </source>
</reference>
<dbReference type="InterPro" id="IPR008565">
    <property type="entry name" value="TtsA-like_GH18_dom"/>
</dbReference>
<dbReference type="SUPFAM" id="SSF53955">
    <property type="entry name" value="Lysozyme-like"/>
    <property type="match status" value="1"/>
</dbReference>
<keyword evidence="4" id="KW-1185">Reference proteome</keyword>
<evidence type="ECO:0000259" key="2">
    <source>
        <dbReference type="Pfam" id="PF09374"/>
    </source>
</evidence>
<dbReference type="AlphaFoldDB" id="A0A6G9RMY7"/>